<keyword evidence="3" id="KW-1185">Reference proteome</keyword>
<dbReference type="EC" id="3.4.-.-" evidence="2"/>
<dbReference type="GO" id="GO:0008233">
    <property type="term" value="F:peptidase activity"/>
    <property type="evidence" value="ECO:0007669"/>
    <property type="project" value="UniProtKB-KW"/>
</dbReference>
<dbReference type="Pfam" id="PF14559">
    <property type="entry name" value="TPR_19"/>
    <property type="match status" value="1"/>
</dbReference>
<dbReference type="InterPro" id="IPR019734">
    <property type="entry name" value="TPR_rpt"/>
</dbReference>
<proteinExistence type="predicted"/>
<keyword evidence="1" id="KW-0802">TPR repeat</keyword>
<dbReference type="Pfam" id="PF13374">
    <property type="entry name" value="TPR_10"/>
    <property type="match status" value="1"/>
</dbReference>
<keyword evidence="2" id="KW-0645">Protease</keyword>
<accession>A0ABZ2BQ46</accession>
<evidence type="ECO:0000313" key="2">
    <source>
        <dbReference type="EMBL" id="WVX47618.1"/>
    </source>
</evidence>
<dbReference type="SMART" id="SM00028">
    <property type="entry name" value="TPR"/>
    <property type="match status" value="7"/>
</dbReference>
<name>A0ABZ2BQ46_9RHOB</name>
<dbReference type="GO" id="GO:0006508">
    <property type="term" value="P:proteolysis"/>
    <property type="evidence" value="ECO:0007669"/>
    <property type="project" value="UniProtKB-KW"/>
</dbReference>
<evidence type="ECO:0000256" key="1">
    <source>
        <dbReference type="PROSITE-ProRule" id="PRU00339"/>
    </source>
</evidence>
<reference evidence="3" key="2">
    <citation type="submission" date="2024-01" db="EMBL/GenBank/DDBJ databases">
        <title>Roseobacter fucihabitans sp. nov., isolated from the brown alga Fucus spiralis.</title>
        <authorList>
            <person name="Hahnke S."/>
            <person name="Berger M."/>
            <person name="Schlingloff A."/>
            <person name="Athale I."/>
            <person name="Neumann-Schaal M."/>
            <person name="Adenaya A."/>
            <person name="Poehlein A."/>
            <person name="Daniel R."/>
            <person name="Pertersen J."/>
            <person name="Brinkhoff T."/>
        </authorList>
    </citation>
    <scope>NUCLEOTIDE SEQUENCE [LARGE SCALE GENOMIC DNA]</scope>
    <source>
        <strain evidence="3">B14</strain>
    </source>
</reference>
<feature type="repeat" description="TPR" evidence="1">
    <location>
        <begin position="420"/>
        <end position="453"/>
    </location>
</feature>
<dbReference type="SUPFAM" id="SSF48452">
    <property type="entry name" value="TPR-like"/>
    <property type="match status" value="2"/>
</dbReference>
<dbReference type="InterPro" id="IPR011990">
    <property type="entry name" value="TPR-like_helical_dom_sf"/>
</dbReference>
<keyword evidence="2" id="KW-0378">Hydrolase</keyword>
<dbReference type="Pfam" id="PF13432">
    <property type="entry name" value="TPR_16"/>
    <property type="match status" value="3"/>
</dbReference>
<gene>
    <name evidence="2" type="primary">bepA_1</name>
    <name evidence="2" type="ORF">ROLI_006890</name>
</gene>
<dbReference type="Gene3D" id="1.25.40.10">
    <property type="entry name" value="Tetratricopeptide repeat domain"/>
    <property type="match status" value="2"/>
</dbReference>
<dbReference type="EMBL" id="CP143423">
    <property type="protein sequence ID" value="WVX47618.1"/>
    <property type="molecule type" value="Genomic_DNA"/>
</dbReference>
<dbReference type="PANTHER" id="PTHR12558">
    <property type="entry name" value="CELL DIVISION CYCLE 16,23,27"/>
    <property type="match status" value="1"/>
</dbReference>
<reference evidence="2 3" key="1">
    <citation type="submission" date="2015-07" db="EMBL/GenBank/DDBJ databases">
        <authorList>
            <person name="Voget S."/>
            <person name="Dogs M."/>
            <person name="Brinkhoff T.H."/>
            <person name="Daniel R."/>
        </authorList>
    </citation>
    <scope>NUCLEOTIDE SEQUENCE [LARGE SCALE GENOMIC DNA]</scope>
    <source>
        <strain evidence="2 3">B14</strain>
    </source>
</reference>
<feature type="repeat" description="TPR" evidence="1">
    <location>
        <begin position="314"/>
        <end position="347"/>
    </location>
</feature>
<organism evidence="2 3">
    <name type="scientific">Roseobacter fucihabitans</name>
    <dbReference type="NCBI Taxonomy" id="1537242"/>
    <lineage>
        <taxon>Bacteria</taxon>
        <taxon>Pseudomonadati</taxon>
        <taxon>Pseudomonadota</taxon>
        <taxon>Alphaproteobacteria</taxon>
        <taxon>Rhodobacterales</taxon>
        <taxon>Roseobacteraceae</taxon>
        <taxon>Roseobacter</taxon>
    </lineage>
</organism>
<dbReference type="Proteomes" id="UP001318682">
    <property type="component" value="Chromosome"/>
</dbReference>
<sequence>MPLRLSRNMLPSGQPPYPKRHKLVFRRMMTSAVAIGLCIASAAPLAAQSNAGAYLAARSAAIQSDFEQAASYFTQALTRDPRNFGLMESAVASQLALGRIDRAVPIAQSLKASGQSSQVGELVLTAHKILQQDFAALEAKPIADAGIGPLVDGLVQAWALMGSGKVSEALAGFDEVAAQPGLMGFALYHKAMALASVGDFEGAERIFDGDTSGTVIQTRRGVLARTEILSQLGQGDKALSLLQQMFSGATDPEIEQIIVRLENGEQIPFQHVNSAQDGFAEVFFSVAAALRSEAGPEYIILYAQIALNLRPDHVDALLLTADIFESLGQFDEAIKIYKRVPANDPNYHAAELGRAEALRSSDRPEAAIEVLEQLARSHGELATVHSALGDALRREDRFGEAVAAYDAAAELVTDKGGPSWFLYYARAISQERQGNWEAAESDFRAALEINPNQPQVLNYLGYSLVEKTQNLDEALEMIERAVALSPDSGYIIDSLGWALYRLGRFEEAVPHMERAVELMAVDPVVNDHLGDVYWAVGRKREAEFQWARALSFVDMDDPLSEAKPDRIRRKLEVGLDVVLEEEGSDPLEVARD</sequence>
<dbReference type="PANTHER" id="PTHR12558:SF13">
    <property type="entry name" value="CELL DIVISION CYCLE PROTEIN 27 HOMOLOG"/>
    <property type="match status" value="1"/>
</dbReference>
<evidence type="ECO:0000313" key="3">
    <source>
        <dbReference type="Proteomes" id="UP001318682"/>
    </source>
</evidence>
<protein>
    <submittedName>
        <fullName evidence="2">Beta-barrel assembly-enhancing protease</fullName>
        <ecNumber evidence="2">3.4.-.-</ecNumber>
    </submittedName>
</protein>
<dbReference type="PROSITE" id="PS50005">
    <property type="entry name" value="TPR"/>
    <property type="match status" value="2"/>
</dbReference>